<name>A0A1I8HAD5_9PLAT</name>
<evidence type="ECO:0000256" key="4">
    <source>
        <dbReference type="SAM" id="MobiDB-lite"/>
    </source>
</evidence>
<dbReference type="AlphaFoldDB" id="A0A1I8HAD5"/>
<keyword evidence="1" id="KW-0479">Metal-binding</keyword>
<dbReference type="GO" id="GO:0005975">
    <property type="term" value="P:carbohydrate metabolic process"/>
    <property type="evidence" value="ECO:0007669"/>
    <property type="project" value="InterPro"/>
</dbReference>
<dbReference type="Pfam" id="PF03133">
    <property type="entry name" value="TTL"/>
    <property type="match status" value="1"/>
</dbReference>
<feature type="domain" description="Alpha-D-phosphohexomutase alpha/beta/alpha" evidence="5">
    <location>
        <begin position="1"/>
        <end position="79"/>
    </location>
</feature>
<dbReference type="SUPFAM" id="SSF56059">
    <property type="entry name" value="Glutathione synthetase ATP-binding domain-like"/>
    <property type="match status" value="1"/>
</dbReference>
<sequence length="1155" mass="131691">MHGVGTRYVTSLMSSFGFPDNFLISVPEQAWPDPEFPTVRFPNPEEGRSCLDLACRLADKEGCPVILANDPDADRLAVAEVVDAGASAPRPWRVFTGNETAALLGWWCLTSFKRRHPQMPAESQHMLFSTVSSRILAALARREGAQVHETLTGFKYMGNEAHRLLGAGQQVVFAFEEAIGFMCGSAVLDKDGVSAAAVCAELVNRVYSEGKTLAAKLAEIYAEYGWHVTNNGYFFAHDPTETKAMFAAMRDPAYPTQLPGIDHADPPKAYDVLSVRDVSLGFDSGQPDRRCVFPASSGGEMLTLVCRPVGVTDGATATVTLRTSGTEPKLKWYSEIVGSPGCGPEPLRHQLDHLIRCVHQHLVRPELHGFKRMDQPQASWQQRFIQLQSGDNQNAICCGGKAVEQSCSISTDPMHGTVPLQLLPPTGGIDKLTQMRLISEDPEVRKVRLTSGVKCKSLLNDALAEPLPPRIRRPGEGKLHSRRKSERKLIKTWQPPLNRTKKQKDLDKSLDHLPFFGSCRYDRMKLLKQVTEVRPLRGMINYGRYYIEKDWKNYIDPRTDPDTLLNLLVLDSRKRRKFRSSGPVYRIVELFMEKVFDWSLSKEMLDRNVSSKKSSIALLWLGPCLAKKMLNELCIVNDPSRSYMLAGTRSVDEDFYLINRLAIDVFFSDKEAFYYMLKGYVLSPSLTCKTQPSEMRFCGDNANVSCLDLEANRSVTRRICVHQNLSLSLKPCLVPNCPNYKLPVCEHLYAFIPETITINSYVSMLHFIERFHRVEDLKGTIFITKPAYLCNGRGINFLVDVKQFECFYHMLDGKSTSRHGVILQRYIECPRLFDHSKFTIRFFLLIIVLPRRRVIGFIHYGLAIFCLLPYQQVNREDFPPEEEALEGKEPNLKIPIANRTVGRVLTERFSRQSHLSNYRDPNVLTMIKEEIKYGRASMMEMDEDNVFYIEDVLPAKCLNSKSIYIQMLFASQCIMDYMQPVVQDYPGTFQTVSIDSLVDARNKLWILEAGTKIFSGLLTVAPRQRQIMSSIIQESLGITVECFYKSLMGLPLYWDYNNACEDYDAFYFAQDFNFFYETDVNKQTSEPEVQRQLRAPRLPPPPPPGKKLEDRYREVDDMRQLARRRKLENARRKREVVAQRLAYINRLKQKTSEES</sequence>
<evidence type="ECO:0000313" key="8">
    <source>
        <dbReference type="WBParaSite" id="maker-uti_cns_0005002-snap-gene-0.12-mRNA-1"/>
    </source>
</evidence>
<dbReference type="InterPro" id="IPR016055">
    <property type="entry name" value="A-D-PHexomutase_a/b/a-I/II/III"/>
</dbReference>
<evidence type="ECO:0000259" key="6">
    <source>
        <dbReference type="Pfam" id="PF02880"/>
    </source>
</evidence>
<dbReference type="GO" id="GO:0008973">
    <property type="term" value="F:phosphopentomutase activity"/>
    <property type="evidence" value="ECO:0007669"/>
    <property type="project" value="TreeGrafter"/>
</dbReference>
<accession>A0A1I8HAD5</accession>
<dbReference type="Proteomes" id="UP000095280">
    <property type="component" value="Unplaced"/>
</dbReference>
<dbReference type="PANTHER" id="PTHR45745:SF1">
    <property type="entry name" value="PHOSPHOGLUCOMUTASE 2B-RELATED"/>
    <property type="match status" value="1"/>
</dbReference>
<feature type="region of interest" description="Disordered" evidence="4">
    <location>
        <begin position="1085"/>
        <end position="1113"/>
    </location>
</feature>
<dbReference type="GO" id="GO:0006166">
    <property type="term" value="P:purine ribonucleoside salvage"/>
    <property type="evidence" value="ECO:0007669"/>
    <property type="project" value="TreeGrafter"/>
</dbReference>
<dbReference type="Pfam" id="PF02879">
    <property type="entry name" value="PGM_PMM_II"/>
    <property type="match status" value="1"/>
</dbReference>
<dbReference type="SUPFAM" id="SSF53738">
    <property type="entry name" value="Phosphoglucomutase, first 3 domains"/>
    <property type="match status" value="2"/>
</dbReference>
<keyword evidence="3" id="KW-0413">Isomerase</keyword>
<dbReference type="GO" id="GO:0046872">
    <property type="term" value="F:metal ion binding"/>
    <property type="evidence" value="ECO:0007669"/>
    <property type="project" value="UniProtKB-KW"/>
</dbReference>
<evidence type="ECO:0000256" key="2">
    <source>
        <dbReference type="ARBA" id="ARBA00022842"/>
    </source>
</evidence>
<dbReference type="Gene3D" id="3.40.120.10">
    <property type="entry name" value="Alpha-D-Glucose-1,6-Bisphosphate, subunit A, domain 3"/>
    <property type="match status" value="2"/>
</dbReference>
<feature type="region of interest" description="Disordered" evidence="4">
    <location>
        <begin position="466"/>
        <end position="487"/>
    </location>
</feature>
<evidence type="ECO:0000256" key="3">
    <source>
        <dbReference type="ARBA" id="ARBA00023235"/>
    </source>
</evidence>
<proteinExistence type="predicted"/>
<dbReference type="InterPro" id="IPR005845">
    <property type="entry name" value="A-D-PHexomutase_a/b/a-II"/>
</dbReference>
<dbReference type="InterPro" id="IPR005846">
    <property type="entry name" value="A-D-PHexomutase_a/b/a-III"/>
</dbReference>
<evidence type="ECO:0000259" key="5">
    <source>
        <dbReference type="Pfam" id="PF02879"/>
    </source>
</evidence>
<dbReference type="Pfam" id="PF02880">
    <property type="entry name" value="PGM_PMM_III"/>
    <property type="match status" value="1"/>
</dbReference>
<keyword evidence="2" id="KW-0460">Magnesium</keyword>
<dbReference type="GO" id="GO:0005634">
    <property type="term" value="C:nucleus"/>
    <property type="evidence" value="ECO:0007669"/>
    <property type="project" value="TreeGrafter"/>
</dbReference>
<keyword evidence="7" id="KW-1185">Reference proteome</keyword>
<dbReference type="InterPro" id="IPR004344">
    <property type="entry name" value="TTL/TTLL_fam"/>
</dbReference>
<feature type="domain" description="Alpha-D-phosphohexomutase alpha/beta/alpha" evidence="6">
    <location>
        <begin position="98"/>
        <end position="224"/>
    </location>
</feature>
<evidence type="ECO:0000313" key="7">
    <source>
        <dbReference type="Proteomes" id="UP000095280"/>
    </source>
</evidence>
<dbReference type="WBParaSite" id="maker-uti_cns_0005002-snap-gene-0.12-mRNA-1">
    <property type="protein sequence ID" value="maker-uti_cns_0005002-snap-gene-0.12-mRNA-1"/>
    <property type="gene ID" value="maker-uti_cns_0005002-snap-gene-0.12"/>
</dbReference>
<dbReference type="PANTHER" id="PTHR45745">
    <property type="entry name" value="PHOSPHOMANNOMUTASE 45A"/>
    <property type="match status" value="1"/>
</dbReference>
<reference evidence="8" key="1">
    <citation type="submission" date="2016-11" db="UniProtKB">
        <authorList>
            <consortium name="WormBaseParasite"/>
        </authorList>
    </citation>
    <scope>IDENTIFICATION</scope>
</reference>
<dbReference type="Gene3D" id="3.30.470.20">
    <property type="entry name" value="ATP-grasp fold, B domain"/>
    <property type="match status" value="1"/>
</dbReference>
<organism evidence="7 8">
    <name type="scientific">Macrostomum lignano</name>
    <dbReference type="NCBI Taxonomy" id="282301"/>
    <lineage>
        <taxon>Eukaryota</taxon>
        <taxon>Metazoa</taxon>
        <taxon>Spiralia</taxon>
        <taxon>Lophotrochozoa</taxon>
        <taxon>Platyhelminthes</taxon>
        <taxon>Rhabditophora</taxon>
        <taxon>Macrostomorpha</taxon>
        <taxon>Macrostomida</taxon>
        <taxon>Macrostomidae</taxon>
        <taxon>Macrostomum</taxon>
    </lineage>
</organism>
<evidence type="ECO:0000256" key="1">
    <source>
        <dbReference type="ARBA" id="ARBA00022723"/>
    </source>
</evidence>
<protein>
    <submittedName>
        <fullName evidence="8">Phosphoglucomutase-2</fullName>
    </submittedName>
</protein>